<evidence type="ECO:0000256" key="4">
    <source>
        <dbReference type="ARBA" id="ARBA00022833"/>
    </source>
</evidence>
<dbReference type="InterPro" id="IPR012337">
    <property type="entry name" value="RNaseH-like_sf"/>
</dbReference>
<evidence type="ECO:0000313" key="6">
    <source>
        <dbReference type="EMBL" id="CAF1673876.1"/>
    </source>
</evidence>
<dbReference type="GO" id="GO:0008270">
    <property type="term" value="F:zinc ion binding"/>
    <property type="evidence" value="ECO:0007669"/>
    <property type="project" value="UniProtKB-KW"/>
</dbReference>
<dbReference type="PANTHER" id="PTHR46481">
    <property type="entry name" value="ZINC FINGER BED DOMAIN-CONTAINING PROTEIN 4"/>
    <property type="match status" value="1"/>
</dbReference>
<sequence>MVSHAVLVEFVRLKSPHTGENIRQLTEEVLDKYNIKDKVYKIVTDNASSMIKAYKFGLFPDEEANECEDGIIATQNTQNLSDDLDHDIEMNTFQAINVDSDNDEDFEDQMGTRLSCFAHSLQLCVRDGLKNSTYTTRALGKCQSLAKSSHKSSKVADYLEEKNKHVNKMNVTRW</sequence>
<comment type="caution">
    <text evidence="6">The sequence shown here is derived from an EMBL/GenBank/DDBJ whole genome shotgun (WGS) entry which is preliminary data.</text>
</comment>
<evidence type="ECO:0000313" key="7">
    <source>
        <dbReference type="Proteomes" id="UP000663828"/>
    </source>
</evidence>
<keyword evidence="4" id="KW-0862">Zinc</keyword>
<accession>A0A816GGP1</accession>
<evidence type="ECO:0000256" key="3">
    <source>
        <dbReference type="ARBA" id="ARBA00022771"/>
    </source>
</evidence>
<gene>
    <name evidence="6" type="ORF">XAT740_LOCUS59210</name>
</gene>
<evidence type="ECO:0000256" key="5">
    <source>
        <dbReference type="ARBA" id="ARBA00023242"/>
    </source>
</evidence>
<reference evidence="6" key="1">
    <citation type="submission" date="2021-02" db="EMBL/GenBank/DDBJ databases">
        <authorList>
            <person name="Nowell W R."/>
        </authorList>
    </citation>
    <scope>NUCLEOTIDE SEQUENCE</scope>
</reference>
<proteinExistence type="predicted"/>
<evidence type="ECO:0000256" key="2">
    <source>
        <dbReference type="ARBA" id="ARBA00022723"/>
    </source>
</evidence>
<keyword evidence="5" id="KW-0539">Nucleus</keyword>
<dbReference type="EMBL" id="CAJNOR010013544">
    <property type="protein sequence ID" value="CAF1673876.1"/>
    <property type="molecule type" value="Genomic_DNA"/>
</dbReference>
<dbReference type="AlphaFoldDB" id="A0A816GGP1"/>
<dbReference type="GO" id="GO:0005634">
    <property type="term" value="C:nucleus"/>
    <property type="evidence" value="ECO:0007669"/>
    <property type="project" value="UniProtKB-SubCell"/>
</dbReference>
<dbReference type="Proteomes" id="UP000663828">
    <property type="component" value="Unassembled WGS sequence"/>
</dbReference>
<dbReference type="PANTHER" id="PTHR46481:SF10">
    <property type="entry name" value="ZINC FINGER BED DOMAIN-CONTAINING PROTEIN 39"/>
    <property type="match status" value="1"/>
</dbReference>
<keyword evidence="7" id="KW-1185">Reference proteome</keyword>
<organism evidence="6 7">
    <name type="scientific">Adineta ricciae</name>
    <name type="common">Rotifer</name>
    <dbReference type="NCBI Taxonomy" id="249248"/>
    <lineage>
        <taxon>Eukaryota</taxon>
        <taxon>Metazoa</taxon>
        <taxon>Spiralia</taxon>
        <taxon>Gnathifera</taxon>
        <taxon>Rotifera</taxon>
        <taxon>Eurotatoria</taxon>
        <taxon>Bdelloidea</taxon>
        <taxon>Adinetida</taxon>
        <taxon>Adinetidae</taxon>
        <taxon>Adineta</taxon>
    </lineage>
</organism>
<comment type="subcellular location">
    <subcellularLocation>
        <location evidence="1">Nucleus</location>
    </subcellularLocation>
</comment>
<dbReference type="SUPFAM" id="SSF53098">
    <property type="entry name" value="Ribonuclease H-like"/>
    <property type="match status" value="1"/>
</dbReference>
<name>A0A816GGP1_ADIRI</name>
<keyword evidence="2" id="KW-0479">Metal-binding</keyword>
<dbReference type="InterPro" id="IPR052035">
    <property type="entry name" value="ZnF_BED_domain_contain"/>
</dbReference>
<feature type="non-terminal residue" evidence="6">
    <location>
        <position position="174"/>
    </location>
</feature>
<protein>
    <submittedName>
        <fullName evidence="6">Uncharacterized protein</fullName>
    </submittedName>
</protein>
<evidence type="ECO:0000256" key="1">
    <source>
        <dbReference type="ARBA" id="ARBA00004123"/>
    </source>
</evidence>
<keyword evidence="3" id="KW-0863">Zinc-finger</keyword>